<reference evidence="1" key="1">
    <citation type="submission" date="2023-03" db="EMBL/GenBank/DDBJ databases">
        <title>Massive genome expansion in bonnet fungi (Mycena s.s.) driven by repeated elements and novel gene families across ecological guilds.</title>
        <authorList>
            <consortium name="Lawrence Berkeley National Laboratory"/>
            <person name="Harder C.B."/>
            <person name="Miyauchi S."/>
            <person name="Viragh M."/>
            <person name="Kuo A."/>
            <person name="Thoen E."/>
            <person name="Andreopoulos B."/>
            <person name="Lu D."/>
            <person name="Skrede I."/>
            <person name="Drula E."/>
            <person name="Henrissat B."/>
            <person name="Morin E."/>
            <person name="Kohler A."/>
            <person name="Barry K."/>
            <person name="LaButti K."/>
            <person name="Morin E."/>
            <person name="Salamov A."/>
            <person name="Lipzen A."/>
            <person name="Mereny Z."/>
            <person name="Hegedus B."/>
            <person name="Baldrian P."/>
            <person name="Stursova M."/>
            <person name="Weitz H."/>
            <person name="Taylor A."/>
            <person name="Grigoriev I.V."/>
            <person name="Nagy L.G."/>
            <person name="Martin F."/>
            <person name="Kauserud H."/>
        </authorList>
    </citation>
    <scope>NUCLEOTIDE SEQUENCE</scope>
    <source>
        <strain evidence="1">CBHHK067</strain>
    </source>
</reference>
<protein>
    <submittedName>
        <fullName evidence="1">Uncharacterized protein</fullName>
    </submittedName>
</protein>
<name>A0AAD7CZB8_MYCRO</name>
<organism evidence="1 2">
    <name type="scientific">Mycena rosella</name>
    <name type="common">Pink bonnet</name>
    <name type="synonym">Agaricus rosellus</name>
    <dbReference type="NCBI Taxonomy" id="1033263"/>
    <lineage>
        <taxon>Eukaryota</taxon>
        <taxon>Fungi</taxon>
        <taxon>Dikarya</taxon>
        <taxon>Basidiomycota</taxon>
        <taxon>Agaricomycotina</taxon>
        <taxon>Agaricomycetes</taxon>
        <taxon>Agaricomycetidae</taxon>
        <taxon>Agaricales</taxon>
        <taxon>Marasmiineae</taxon>
        <taxon>Mycenaceae</taxon>
        <taxon>Mycena</taxon>
    </lineage>
</organism>
<dbReference type="Proteomes" id="UP001221757">
    <property type="component" value="Unassembled WGS sequence"/>
</dbReference>
<sequence>RGPLAIFHEQNAAILSPLRRIPPEILAEIFSWTLPPIREILCRGRLHENYYSPWGPTQISSRRRVVAVLTPLLWS</sequence>
<evidence type="ECO:0000313" key="1">
    <source>
        <dbReference type="EMBL" id="KAJ7671065.1"/>
    </source>
</evidence>
<proteinExistence type="predicted"/>
<evidence type="ECO:0000313" key="2">
    <source>
        <dbReference type="Proteomes" id="UP001221757"/>
    </source>
</evidence>
<feature type="non-terminal residue" evidence="1">
    <location>
        <position position="1"/>
    </location>
</feature>
<keyword evidence="2" id="KW-1185">Reference proteome</keyword>
<accession>A0AAD7CZB8</accession>
<feature type="non-terminal residue" evidence="1">
    <location>
        <position position="75"/>
    </location>
</feature>
<dbReference type="EMBL" id="JARKIE010000176">
    <property type="protein sequence ID" value="KAJ7671065.1"/>
    <property type="molecule type" value="Genomic_DNA"/>
</dbReference>
<gene>
    <name evidence="1" type="ORF">B0H17DRAFT_905392</name>
</gene>
<dbReference type="AlphaFoldDB" id="A0AAD7CZB8"/>
<comment type="caution">
    <text evidence="1">The sequence shown here is derived from an EMBL/GenBank/DDBJ whole genome shotgun (WGS) entry which is preliminary data.</text>
</comment>